<dbReference type="SUPFAM" id="SSF69572">
    <property type="entry name" value="Activating enzymes of the ubiquitin-like proteins"/>
    <property type="match status" value="1"/>
</dbReference>
<feature type="domain" description="THIF-type NAD/FAD binding fold" evidence="1">
    <location>
        <begin position="12"/>
        <end position="231"/>
    </location>
</feature>
<dbReference type="InterPro" id="IPR035985">
    <property type="entry name" value="Ubiquitin-activating_enz"/>
</dbReference>
<dbReference type="Proteomes" id="UP001144347">
    <property type="component" value="Unassembled WGS sequence"/>
</dbReference>
<dbReference type="RefSeq" id="WP_269427022.1">
    <property type="nucleotide sequence ID" value="NZ_JAPWGM010000002.1"/>
</dbReference>
<dbReference type="Gene3D" id="3.40.50.720">
    <property type="entry name" value="NAD(P)-binding Rossmann-like Domain"/>
    <property type="match status" value="1"/>
</dbReference>
<dbReference type="EMBL" id="JAPWGM010000002">
    <property type="protein sequence ID" value="MCZ4243954.1"/>
    <property type="molecule type" value="Genomic_DNA"/>
</dbReference>
<keyword evidence="3" id="KW-1185">Reference proteome</keyword>
<proteinExistence type="predicted"/>
<protein>
    <submittedName>
        <fullName evidence="2">HesA/MoeB/ThiF family protein</fullName>
    </submittedName>
</protein>
<dbReference type="InterPro" id="IPR000594">
    <property type="entry name" value="ThiF_NAD_FAD-bd"/>
</dbReference>
<dbReference type="CDD" id="cd00757">
    <property type="entry name" value="ThiF_MoeB_HesA_family"/>
    <property type="match status" value="1"/>
</dbReference>
<sequence length="237" mass="26241">MEKFTKDELLRYSRHFMLEDICVDGQFKFKTAKILVIGAGGLGCPVIQYLAASGIGALGIIDFDKIEIHNLHRQILYGTDDIGQAKVQIAAGRVKASNPHVNCIAYETKLDETNAEQIIDQFDLVIDGSDNFATRYLVNDVCMALNKPLVYGSILNYEAQLAVFNYKNGKNLRDIYPDAPHPDEAPSCSLNGVVGVVPGLLGLYMANVALQIVLGTYEQKGLMIFDFKNFDILKLNF</sequence>
<dbReference type="Pfam" id="PF00899">
    <property type="entry name" value="ThiF"/>
    <property type="match status" value="1"/>
</dbReference>
<comment type="caution">
    <text evidence="2">The sequence shown here is derived from an EMBL/GenBank/DDBJ whole genome shotgun (WGS) entry which is preliminary data.</text>
</comment>
<dbReference type="InterPro" id="IPR045886">
    <property type="entry name" value="ThiF/MoeB/HesA"/>
</dbReference>
<organism evidence="2 3">
    <name type="scientific">Pedobacter punctiformis</name>
    <dbReference type="NCBI Taxonomy" id="3004097"/>
    <lineage>
        <taxon>Bacteria</taxon>
        <taxon>Pseudomonadati</taxon>
        <taxon>Bacteroidota</taxon>
        <taxon>Sphingobacteriia</taxon>
        <taxon>Sphingobacteriales</taxon>
        <taxon>Sphingobacteriaceae</taxon>
        <taxon>Pedobacter</taxon>
    </lineage>
</organism>
<dbReference type="PANTHER" id="PTHR10953:SF102">
    <property type="entry name" value="ADENYLYLTRANSFERASE AND SULFURTRANSFERASE MOCS3"/>
    <property type="match status" value="1"/>
</dbReference>
<name>A0ABT4L7Q4_9SPHI</name>
<accession>A0ABT4L7Q4</accession>
<reference evidence="2" key="1">
    <citation type="submission" date="2022-12" db="EMBL/GenBank/DDBJ databases">
        <title>Genome sequence of HCMS5-2.</title>
        <authorList>
            <person name="Woo H."/>
        </authorList>
    </citation>
    <scope>NUCLEOTIDE SEQUENCE</scope>
    <source>
        <strain evidence="2">HCMS5-2</strain>
    </source>
</reference>
<evidence type="ECO:0000313" key="2">
    <source>
        <dbReference type="EMBL" id="MCZ4243954.1"/>
    </source>
</evidence>
<evidence type="ECO:0000313" key="3">
    <source>
        <dbReference type="Proteomes" id="UP001144347"/>
    </source>
</evidence>
<dbReference type="PANTHER" id="PTHR10953">
    <property type="entry name" value="UBIQUITIN-ACTIVATING ENZYME E1"/>
    <property type="match status" value="1"/>
</dbReference>
<evidence type="ECO:0000259" key="1">
    <source>
        <dbReference type="Pfam" id="PF00899"/>
    </source>
</evidence>
<gene>
    <name evidence="2" type="ORF">O0955_08030</name>
</gene>